<sequence length="505" mass="57045">MAAVMDTRTKYRVGSPILPTLPVNTKPLSFSAKLLWNIHLERIEEILDRNEITPRSTDVEYRFHNEIHDKHITIRTQADFKPESDITWPKAVQQIREYLNKENIHPAIEILAGALEGYLRHYPFATDIYQWNKVLLPDIYTIIDGYGGEWICIDMVYRENIEVIGNSQPTILISARDADEQHWWDDILPAVRHRVAQFPEIQVELLYLDEVRLAAAANSTSLADSFMTSAILLGASCGRSGDVETGTLGGTMRLQKLDGTDELRVGITNHHVLAKELEGEGPFTKFADPIKVDSPSRSDRDAYVADLKDRVSFFKNYSSCNFETTVQELEEALKFAENFDLNVGEVFASSGIRSVPNKHEEEYAMDWCLTRIEGRPASNIFHGNTSIGVREVTGYCSIYPDKAYRVFKKGRTTGATIGWISATQSAQQVRVLEPKHGVTVAQRGPGGIPPFRCHAMILDQPEVDRVSDFIWPGDSGSLILLNPQDTTIAEKKMRNERQRFRRGSC</sequence>
<name>A0A6A6X7K5_9PLEO</name>
<reference evidence="1" key="1">
    <citation type="journal article" date="2020" name="Stud. Mycol.">
        <title>101 Dothideomycetes genomes: a test case for predicting lifestyles and emergence of pathogens.</title>
        <authorList>
            <person name="Haridas S."/>
            <person name="Albert R."/>
            <person name="Binder M."/>
            <person name="Bloem J."/>
            <person name="Labutti K."/>
            <person name="Salamov A."/>
            <person name="Andreopoulos B."/>
            <person name="Baker S."/>
            <person name="Barry K."/>
            <person name="Bills G."/>
            <person name="Bluhm B."/>
            <person name="Cannon C."/>
            <person name="Castanera R."/>
            <person name="Culley D."/>
            <person name="Daum C."/>
            <person name="Ezra D."/>
            <person name="Gonzalez J."/>
            <person name="Henrissat B."/>
            <person name="Kuo A."/>
            <person name="Liang C."/>
            <person name="Lipzen A."/>
            <person name="Lutzoni F."/>
            <person name="Magnuson J."/>
            <person name="Mondo S."/>
            <person name="Nolan M."/>
            <person name="Ohm R."/>
            <person name="Pangilinan J."/>
            <person name="Park H.-J."/>
            <person name="Ramirez L."/>
            <person name="Alfaro M."/>
            <person name="Sun H."/>
            <person name="Tritt A."/>
            <person name="Yoshinaga Y."/>
            <person name="Zwiers L.-H."/>
            <person name="Turgeon B."/>
            <person name="Goodwin S."/>
            <person name="Spatafora J."/>
            <person name="Crous P."/>
            <person name="Grigoriev I."/>
        </authorList>
    </citation>
    <scope>NUCLEOTIDE SEQUENCE</scope>
    <source>
        <strain evidence="1">CBS 109.77</strain>
    </source>
</reference>
<evidence type="ECO:0000313" key="1">
    <source>
        <dbReference type="EMBL" id="KAF2792322.1"/>
    </source>
</evidence>
<dbReference type="EMBL" id="MU001975">
    <property type="protein sequence ID" value="KAF2792322.1"/>
    <property type="molecule type" value="Genomic_DNA"/>
</dbReference>
<gene>
    <name evidence="1" type="ORF">K505DRAFT_54980</name>
</gene>
<protein>
    <submittedName>
        <fullName evidence="1">Uncharacterized protein</fullName>
    </submittedName>
</protein>
<accession>A0A6A6X7K5</accession>
<dbReference type="Proteomes" id="UP000799757">
    <property type="component" value="Unassembled WGS sequence"/>
</dbReference>
<organism evidence="1 2">
    <name type="scientific">Melanomma pulvis-pyrius CBS 109.77</name>
    <dbReference type="NCBI Taxonomy" id="1314802"/>
    <lineage>
        <taxon>Eukaryota</taxon>
        <taxon>Fungi</taxon>
        <taxon>Dikarya</taxon>
        <taxon>Ascomycota</taxon>
        <taxon>Pezizomycotina</taxon>
        <taxon>Dothideomycetes</taxon>
        <taxon>Pleosporomycetidae</taxon>
        <taxon>Pleosporales</taxon>
        <taxon>Melanommataceae</taxon>
        <taxon>Melanomma</taxon>
    </lineage>
</organism>
<dbReference type="AlphaFoldDB" id="A0A6A6X7K5"/>
<keyword evidence="2" id="KW-1185">Reference proteome</keyword>
<dbReference type="OrthoDB" id="5351220at2759"/>
<evidence type="ECO:0000313" key="2">
    <source>
        <dbReference type="Proteomes" id="UP000799757"/>
    </source>
</evidence>
<proteinExistence type="predicted"/>